<dbReference type="InterPro" id="IPR036179">
    <property type="entry name" value="Ig-like_dom_sf"/>
</dbReference>
<dbReference type="Gene3D" id="2.60.40.10">
    <property type="entry name" value="Immunoglobulins"/>
    <property type="match status" value="2"/>
</dbReference>
<dbReference type="GO" id="GO:0009897">
    <property type="term" value="C:external side of plasma membrane"/>
    <property type="evidence" value="ECO:0007669"/>
    <property type="project" value="TreeGrafter"/>
</dbReference>
<evidence type="ECO:0000256" key="4">
    <source>
        <dbReference type="ARBA" id="ARBA00022729"/>
    </source>
</evidence>
<evidence type="ECO:0000256" key="12">
    <source>
        <dbReference type="ARBA" id="ARBA00079216"/>
    </source>
</evidence>
<dbReference type="OrthoDB" id="9904387at2759"/>
<dbReference type="PROSITE" id="PS50835">
    <property type="entry name" value="IG_LIKE"/>
    <property type="match status" value="2"/>
</dbReference>
<dbReference type="InterPro" id="IPR037676">
    <property type="entry name" value="CD80_IgC"/>
</dbReference>
<dbReference type="InterPro" id="IPR013162">
    <property type="entry name" value="CD80_C2-set"/>
</dbReference>
<keyword evidence="10" id="KW-0393">Immunoglobulin domain</keyword>
<dbReference type="CDD" id="cd16086">
    <property type="entry name" value="IgV_CD80"/>
    <property type="match status" value="1"/>
</dbReference>
<reference evidence="16" key="2">
    <citation type="submission" date="2025-08" db="UniProtKB">
        <authorList>
            <consortium name="Ensembl"/>
        </authorList>
    </citation>
    <scope>IDENTIFICATION</scope>
    <source>
        <strain evidence="16">Thorbecke</strain>
    </source>
</reference>
<proteinExistence type="predicted"/>
<evidence type="ECO:0000256" key="1">
    <source>
        <dbReference type="ARBA" id="ARBA00004251"/>
    </source>
</evidence>
<dbReference type="FunFam" id="2.60.40.10:FF:000910">
    <property type="entry name" value="T-lymphocyte activation antigen CD80"/>
    <property type="match status" value="1"/>
</dbReference>
<dbReference type="InterPro" id="IPR013106">
    <property type="entry name" value="Ig_V-set"/>
</dbReference>
<keyword evidence="3 13" id="KW-0812">Transmembrane</keyword>
<dbReference type="GO" id="GO:0015026">
    <property type="term" value="F:coreceptor activity"/>
    <property type="evidence" value="ECO:0007669"/>
    <property type="project" value="InterPro"/>
</dbReference>
<dbReference type="Ensembl" id="ENSOCUT00000009502.4">
    <property type="protein sequence ID" value="ENSOCUP00000008197.2"/>
    <property type="gene ID" value="ENSOCUG00000009504.4"/>
</dbReference>
<dbReference type="RefSeq" id="XP_008265044.1">
    <property type="nucleotide sequence ID" value="XM_008266822.4"/>
</dbReference>
<evidence type="ECO:0000256" key="6">
    <source>
        <dbReference type="ARBA" id="ARBA00023136"/>
    </source>
</evidence>
<dbReference type="GO" id="GO:0002710">
    <property type="term" value="P:negative regulation of T cell mediated immunity"/>
    <property type="evidence" value="ECO:0007669"/>
    <property type="project" value="Ensembl"/>
</dbReference>
<name>G1SXC4_RABIT</name>
<dbReference type="Bgee" id="ENSOCUG00000009504">
    <property type="expression patterns" value="Expressed in blood and 18 other cell types or tissues"/>
</dbReference>
<dbReference type="FunCoup" id="G1SXC4">
    <property type="interactions" value="15"/>
</dbReference>
<dbReference type="GO" id="GO:0031295">
    <property type="term" value="P:T cell costimulation"/>
    <property type="evidence" value="ECO:0007669"/>
    <property type="project" value="Ensembl"/>
</dbReference>
<dbReference type="GO" id="GO:0098636">
    <property type="term" value="C:protein complex involved in cell adhesion"/>
    <property type="evidence" value="ECO:0007669"/>
    <property type="project" value="Ensembl"/>
</dbReference>
<reference evidence="16" key="3">
    <citation type="submission" date="2025-09" db="UniProtKB">
        <authorList>
            <consortium name="Ensembl"/>
        </authorList>
    </citation>
    <scope>IDENTIFICATION</scope>
    <source>
        <strain evidence="16">Thorbecke</strain>
    </source>
</reference>
<evidence type="ECO:0000256" key="2">
    <source>
        <dbReference type="ARBA" id="ARBA00022475"/>
    </source>
</evidence>
<accession>G1SXC4</accession>
<dbReference type="SMART" id="SM00409">
    <property type="entry name" value="IG"/>
    <property type="match status" value="1"/>
</dbReference>
<evidence type="ECO:0000256" key="5">
    <source>
        <dbReference type="ARBA" id="ARBA00022989"/>
    </source>
</evidence>
<evidence type="ECO:0000313" key="17">
    <source>
        <dbReference type="Proteomes" id="UP000001811"/>
    </source>
</evidence>
<evidence type="ECO:0000313" key="16">
    <source>
        <dbReference type="Ensembl" id="ENSOCUP00000008197.2"/>
    </source>
</evidence>
<dbReference type="GO" id="GO:0042110">
    <property type="term" value="P:T cell activation"/>
    <property type="evidence" value="ECO:0007669"/>
    <property type="project" value="Ensembl"/>
</dbReference>
<dbReference type="PANTHER" id="PTHR25466">
    <property type="entry name" value="T-LYMPHOCYTE ACTIVATION ANTIGEN"/>
    <property type="match status" value="1"/>
</dbReference>
<dbReference type="SUPFAM" id="SSF48726">
    <property type="entry name" value="Immunoglobulin"/>
    <property type="match status" value="2"/>
</dbReference>
<dbReference type="GO" id="GO:0042102">
    <property type="term" value="P:positive regulation of T cell proliferation"/>
    <property type="evidence" value="ECO:0007669"/>
    <property type="project" value="TreeGrafter"/>
</dbReference>
<dbReference type="FunFam" id="2.60.40.10:FF:001077">
    <property type="entry name" value="T-lymphocyte activation antigen CD80"/>
    <property type="match status" value="1"/>
</dbReference>
<dbReference type="Pfam" id="PF07686">
    <property type="entry name" value="V-set"/>
    <property type="match status" value="1"/>
</dbReference>
<dbReference type="OMA" id="HMTSVML"/>
<gene>
    <name evidence="16" type="primary">CD80</name>
</gene>
<evidence type="ECO:0000256" key="13">
    <source>
        <dbReference type="SAM" id="Phobius"/>
    </source>
</evidence>
<keyword evidence="8" id="KW-0675">Receptor</keyword>
<evidence type="ECO:0000256" key="14">
    <source>
        <dbReference type="SAM" id="SignalP"/>
    </source>
</evidence>
<dbReference type="PANTHER" id="PTHR25466:SF4">
    <property type="entry name" value="T-LYMPHOCYTE ACTIVATION ANTIGEN CD80"/>
    <property type="match status" value="1"/>
</dbReference>
<feature type="transmembrane region" description="Helical" evidence="13">
    <location>
        <begin position="242"/>
        <end position="264"/>
    </location>
</feature>
<comment type="subcellular location">
    <subcellularLocation>
        <location evidence="1">Cell membrane</location>
        <topology evidence="1">Single-pass type I membrane protein</topology>
    </subcellularLocation>
</comment>
<evidence type="ECO:0000259" key="15">
    <source>
        <dbReference type="PROSITE" id="PS50835"/>
    </source>
</evidence>
<dbReference type="InterPro" id="IPR007110">
    <property type="entry name" value="Ig-like_dom"/>
</dbReference>
<evidence type="ECO:0000256" key="3">
    <source>
        <dbReference type="ARBA" id="ARBA00022692"/>
    </source>
</evidence>
<evidence type="ECO:0000256" key="8">
    <source>
        <dbReference type="ARBA" id="ARBA00023170"/>
    </source>
</evidence>
<keyword evidence="9" id="KW-0325">Glycoprotein</keyword>
<reference evidence="16 17" key="1">
    <citation type="journal article" date="2011" name="Nature">
        <title>A high-resolution map of human evolutionary constraint using 29 mammals.</title>
        <authorList>
            <person name="Lindblad-Toh K."/>
            <person name="Garber M."/>
            <person name="Zuk O."/>
            <person name="Lin M.F."/>
            <person name="Parker B.J."/>
            <person name="Washietl S."/>
            <person name="Kheradpour P."/>
            <person name="Ernst J."/>
            <person name="Jordan G."/>
            <person name="Mauceli E."/>
            <person name="Ward L.D."/>
            <person name="Lowe C.B."/>
            <person name="Holloway A.K."/>
            <person name="Clamp M."/>
            <person name="Gnerre S."/>
            <person name="Alfoldi J."/>
            <person name="Beal K."/>
            <person name="Chang J."/>
            <person name="Clawson H."/>
            <person name="Cuff J."/>
            <person name="Di Palma F."/>
            <person name="Fitzgerald S."/>
            <person name="Flicek P."/>
            <person name="Guttman M."/>
            <person name="Hubisz M.J."/>
            <person name="Jaffe D.B."/>
            <person name="Jungreis I."/>
            <person name="Kent W.J."/>
            <person name="Kostka D."/>
            <person name="Lara M."/>
            <person name="Martins A.L."/>
            <person name="Massingham T."/>
            <person name="Moltke I."/>
            <person name="Raney B.J."/>
            <person name="Rasmussen M.D."/>
            <person name="Robinson J."/>
            <person name="Stark A."/>
            <person name="Vilella A.J."/>
            <person name="Wen J."/>
            <person name="Xie X."/>
            <person name="Zody M.C."/>
            <person name="Baldwin J."/>
            <person name="Bloom T."/>
            <person name="Chin C.W."/>
            <person name="Heiman D."/>
            <person name="Nicol R."/>
            <person name="Nusbaum C."/>
            <person name="Young S."/>
            <person name="Wilkinson J."/>
            <person name="Worley K.C."/>
            <person name="Kovar C.L."/>
            <person name="Muzny D.M."/>
            <person name="Gibbs R.A."/>
            <person name="Cree A."/>
            <person name="Dihn H.H."/>
            <person name="Fowler G."/>
            <person name="Jhangiani S."/>
            <person name="Joshi V."/>
            <person name="Lee S."/>
            <person name="Lewis L.R."/>
            <person name="Nazareth L.V."/>
            <person name="Okwuonu G."/>
            <person name="Santibanez J."/>
            <person name="Warren W.C."/>
            <person name="Mardis E.R."/>
            <person name="Weinstock G.M."/>
            <person name="Wilson R.K."/>
            <person name="Delehaunty K."/>
            <person name="Dooling D."/>
            <person name="Fronik C."/>
            <person name="Fulton L."/>
            <person name="Fulton B."/>
            <person name="Graves T."/>
            <person name="Minx P."/>
            <person name="Sodergren E."/>
            <person name="Birney E."/>
            <person name="Margulies E.H."/>
            <person name="Herrero J."/>
            <person name="Green E.D."/>
            <person name="Haussler D."/>
            <person name="Siepel A."/>
            <person name="Goldman N."/>
            <person name="Pollard K.S."/>
            <person name="Pedersen J.S."/>
            <person name="Lander E.S."/>
            <person name="Kellis M."/>
        </authorList>
    </citation>
    <scope>NUCLEOTIDE SEQUENCE [LARGE SCALE GENOMIC DNA]</scope>
    <source>
        <strain evidence="16 17">Thorbecke inbred</strain>
    </source>
</reference>
<dbReference type="InterPro" id="IPR042711">
    <property type="entry name" value="CD80_IgV"/>
</dbReference>
<feature type="domain" description="Ig-like" evidence="15">
    <location>
        <begin position="144"/>
        <end position="225"/>
    </location>
</feature>
<dbReference type="GO" id="GO:0006955">
    <property type="term" value="P:immune response"/>
    <property type="evidence" value="ECO:0007669"/>
    <property type="project" value="TreeGrafter"/>
</dbReference>
<dbReference type="Proteomes" id="UP000001811">
    <property type="component" value="Chromosome 14"/>
</dbReference>
<dbReference type="CDD" id="cd16083">
    <property type="entry name" value="IgC1_CD80"/>
    <property type="match status" value="1"/>
</dbReference>
<feature type="domain" description="Ig-like" evidence="15">
    <location>
        <begin position="12"/>
        <end position="131"/>
    </location>
</feature>
<dbReference type="EMBL" id="AAGW02015536">
    <property type="status" value="NOT_ANNOTATED_CDS"/>
    <property type="molecule type" value="Genomic_DNA"/>
</dbReference>
<dbReference type="GeneID" id="100009377"/>
<dbReference type="GO" id="GO:0007166">
    <property type="term" value="P:cell surface receptor signaling pathway"/>
    <property type="evidence" value="ECO:0007669"/>
    <property type="project" value="TreeGrafter"/>
</dbReference>
<keyword evidence="7" id="KW-1015">Disulfide bond</keyword>
<protein>
    <recommendedName>
        <fullName evidence="11">T-lymphocyte activation antigen CD80</fullName>
    </recommendedName>
    <alternativeName>
        <fullName evidence="12">Activation B7-1 antigen</fullName>
    </alternativeName>
</protein>
<keyword evidence="5 13" id="KW-1133">Transmembrane helix</keyword>
<evidence type="ECO:0000256" key="9">
    <source>
        <dbReference type="ARBA" id="ARBA00023180"/>
    </source>
</evidence>
<dbReference type="SMR" id="G1SXC4"/>
<dbReference type="HOGENOM" id="CLU_071073_2_0_1"/>
<feature type="chain" id="PRO_5003423145" description="T-lymphocyte activation antigen CD80" evidence="14">
    <location>
        <begin position="34"/>
        <end position="299"/>
    </location>
</feature>
<dbReference type="AlphaFoldDB" id="G1SXC4"/>
<evidence type="ECO:0000256" key="10">
    <source>
        <dbReference type="ARBA" id="ARBA00023319"/>
    </source>
</evidence>
<evidence type="ECO:0000256" key="7">
    <source>
        <dbReference type="ARBA" id="ARBA00023157"/>
    </source>
</evidence>
<keyword evidence="2" id="KW-1003">Cell membrane</keyword>
<dbReference type="InterPro" id="IPR013783">
    <property type="entry name" value="Ig-like_fold"/>
</dbReference>
<dbReference type="GO" id="GO:0048018">
    <property type="term" value="F:receptor ligand activity"/>
    <property type="evidence" value="ECO:0007669"/>
    <property type="project" value="Ensembl"/>
</dbReference>
<dbReference type="InterPro" id="IPR051713">
    <property type="entry name" value="T-cell_Activation_Regulation"/>
</dbReference>
<sequence>MGHTLRPGTPLPRCLHLKLCLLLALAGLHFSSGISQVTKSVKEMAALSCDYNISIDELARMRIYWQKDQQMVLSIISGQVEVWPEYKNRTFPDIINNLSLMILALRLSDKGTYTCVVQKNENGSFRREHLTSVTLSIRADFPVPSITDIGHPAPNVKRIRCSASGGFPEPRLAWMEDGEELNAVNTTVDQDLDTELYSVSSELDFNVTNNHSIVCLIKYGELSVSQIFPWSKPKQEPPVDQLPFWVIIPVSGALVLTAVVLYCLACRHVARWKRTRRNEETVGTERLSPIYLGSAQSSG</sequence>
<dbReference type="Pfam" id="PF08205">
    <property type="entry name" value="C2-set_2"/>
    <property type="match status" value="1"/>
</dbReference>
<evidence type="ECO:0000256" key="11">
    <source>
        <dbReference type="ARBA" id="ARBA00074080"/>
    </source>
</evidence>
<dbReference type="InParanoid" id="G1SXC4"/>
<keyword evidence="17" id="KW-1185">Reference proteome</keyword>
<dbReference type="InterPro" id="IPR003599">
    <property type="entry name" value="Ig_sub"/>
</dbReference>
<keyword evidence="6 13" id="KW-0472">Membrane</keyword>
<keyword evidence="4 14" id="KW-0732">Signal</keyword>
<organism evidence="16 17">
    <name type="scientific">Oryctolagus cuniculus</name>
    <name type="common">Rabbit</name>
    <dbReference type="NCBI Taxonomy" id="9986"/>
    <lineage>
        <taxon>Eukaryota</taxon>
        <taxon>Metazoa</taxon>
        <taxon>Chordata</taxon>
        <taxon>Craniata</taxon>
        <taxon>Vertebrata</taxon>
        <taxon>Euteleostomi</taxon>
        <taxon>Mammalia</taxon>
        <taxon>Eutheria</taxon>
        <taxon>Euarchontoglires</taxon>
        <taxon>Glires</taxon>
        <taxon>Lagomorpha</taxon>
        <taxon>Leporidae</taxon>
        <taxon>Oryctolagus</taxon>
    </lineage>
</organism>
<feature type="signal peptide" evidence="14">
    <location>
        <begin position="1"/>
        <end position="33"/>
    </location>
</feature>
<dbReference type="CTD" id="941"/>
<dbReference type="GO" id="GO:0042130">
    <property type="term" value="P:negative regulation of T cell proliferation"/>
    <property type="evidence" value="ECO:0007669"/>
    <property type="project" value="TreeGrafter"/>
</dbReference>
<dbReference type="GeneTree" id="ENSGT00940000162632"/>
<dbReference type="RefSeq" id="XP_008265042.1">
    <property type="nucleotide sequence ID" value="XM_008266820.4"/>
</dbReference>
<dbReference type="GO" id="GO:0071222">
    <property type="term" value="P:cellular response to lipopolysaccharide"/>
    <property type="evidence" value="ECO:0007669"/>
    <property type="project" value="TreeGrafter"/>
</dbReference>